<dbReference type="InterPro" id="IPR050140">
    <property type="entry name" value="SRY-related_HMG-box_TF-like"/>
</dbReference>
<feature type="compositionally biased region" description="Low complexity" evidence="5">
    <location>
        <begin position="108"/>
        <end position="121"/>
    </location>
</feature>
<proteinExistence type="predicted"/>
<evidence type="ECO:0000259" key="6">
    <source>
        <dbReference type="PROSITE" id="PS50118"/>
    </source>
</evidence>
<dbReference type="PANTHER" id="PTHR10270">
    <property type="entry name" value="SOX TRANSCRIPTION FACTOR"/>
    <property type="match status" value="1"/>
</dbReference>
<feature type="compositionally biased region" description="Basic and acidic residues" evidence="5">
    <location>
        <begin position="229"/>
        <end position="239"/>
    </location>
</feature>
<organism evidence="7 8">
    <name type="scientific">Sphaerosporella brunnea</name>
    <dbReference type="NCBI Taxonomy" id="1250544"/>
    <lineage>
        <taxon>Eukaryota</taxon>
        <taxon>Fungi</taxon>
        <taxon>Dikarya</taxon>
        <taxon>Ascomycota</taxon>
        <taxon>Pezizomycotina</taxon>
        <taxon>Pezizomycetes</taxon>
        <taxon>Pezizales</taxon>
        <taxon>Pyronemataceae</taxon>
        <taxon>Sphaerosporella</taxon>
    </lineage>
</organism>
<keyword evidence="4" id="KW-0539">Nucleus</keyword>
<feature type="region of interest" description="Disordered" evidence="5">
    <location>
        <begin position="288"/>
        <end position="333"/>
    </location>
</feature>
<dbReference type="PROSITE" id="PS50118">
    <property type="entry name" value="HMG_BOX_2"/>
    <property type="match status" value="1"/>
</dbReference>
<feature type="region of interest" description="Disordered" evidence="5">
    <location>
        <begin position="77"/>
        <end position="143"/>
    </location>
</feature>
<keyword evidence="8" id="KW-1185">Reference proteome</keyword>
<dbReference type="InterPro" id="IPR027417">
    <property type="entry name" value="P-loop_NTPase"/>
</dbReference>
<feature type="compositionally biased region" description="Low complexity" evidence="5">
    <location>
        <begin position="77"/>
        <end position="89"/>
    </location>
</feature>
<dbReference type="GO" id="GO:0000978">
    <property type="term" value="F:RNA polymerase II cis-regulatory region sequence-specific DNA binding"/>
    <property type="evidence" value="ECO:0007669"/>
    <property type="project" value="TreeGrafter"/>
</dbReference>
<feature type="domain" description="HMG box" evidence="6">
    <location>
        <begin position="180"/>
        <end position="248"/>
    </location>
</feature>
<dbReference type="CDD" id="cd01389">
    <property type="entry name" value="HMG-box_ROX1-like"/>
    <property type="match status" value="1"/>
</dbReference>
<gene>
    <name evidence="7" type="ORF">FN846DRAFT_981033</name>
</gene>
<dbReference type="SUPFAM" id="SSF47095">
    <property type="entry name" value="HMG-box"/>
    <property type="match status" value="1"/>
</dbReference>
<evidence type="ECO:0000313" key="8">
    <source>
        <dbReference type="Proteomes" id="UP000326924"/>
    </source>
</evidence>
<dbReference type="GO" id="GO:0001228">
    <property type="term" value="F:DNA-binding transcription activator activity, RNA polymerase II-specific"/>
    <property type="evidence" value="ECO:0007669"/>
    <property type="project" value="TreeGrafter"/>
</dbReference>
<evidence type="ECO:0000256" key="3">
    <source>
        <dbReference type="ARBA" id="ARBA00023163"/>
    </source>
</evidence>
<evidence type="ECO:0000256" key="2">
    <source>
        <dbReference type="ARBA" id="ARBA00023125"/>
    </source>
</evidence>
<dbReference type="GO" id="GO:0000122">
    <property type="term" value="P:negative regulation of transcription by RNA polymerase II"/>
    <property type="evidence" value="ECO:0007669"/>
    <property type="project" value="TreeGrafter"/>
</dbReference>
<feature type="DNA-binding region" description="HMG box" evidence="4">
    <location>
        <begin position="180"/>
        <end position="248"/>
    </location>
</feature>
<dbReference type="AlphaFoldDB" id="A0A5J5ED49"/>
<dbReference type="GO" id="GO:0030154">
    <property type="term" value="P:cell differentiation"/>
    <property type="evidence" value="ECO:0007669"/>
    <property type="project" value="TreeGrafter"/>
</dbReference>
<dbReference type="FunFam" id="1.10.30.10:FF:000041">
    <property type="entry name" value="HMG box family protein"/>
    <property type="match status" value="1"/>
</dbReference>
<evidence type="ECO:0000256" key="4">
    <source>
        <dbReference type="PROSITE-ProRule" id="PRU00267"/>
    </source>
</evidence>
<dbReference type="InterPro" id="IPR009071">
    <property type="entry name" value="HMG_box_dom"/>
</dbReference>
<dbReference type="OrthoDB" id="6247875at2759"/>
<accession>A0A5J5ED49</accession>
<keyword evidence="2 4" id="KW-0238">DNA-binding</keyword>
<dbReference type="Gene3D" id="3.40.50.300">
    <property type="entry name" value="P-loop containing nucleotide triphosphate hydrolases"/>
    <property type="match status" value="1"/>
</dbReference>
<dbReference type="Gene3D" id="1.10.30.10">
    <property type="entry name" value="High mobility group box domain"/>
    <property type="match status" value="1"/>
</dbReference>
<dbReference type="Pfam" id="PF00505">
    <property type="entry name" value="HMG_box"/>
    <property type="match status" value="1"/>
</dbReference>
<keyword evidence="3" id="KW-0804">Transcription</keyword>
<comment type="caution">
    <text evidence="7">The sequence shown here is derived from an EMBL/GenBank/DDBJ whole genome shotgun (WGS) entry which is preliminary data.</text>
</comment>
<reference evidence="7 8" key="1">
    <citation type="submission" date="2019-09" db="EMBL/GenBank/DDBJ databases">
        <title>Draft genome of the ectomycorrhizal ascomycete Sphaerosporella brunnea.</title>
        <authorList>
            <consortium name="DOE Joint Genome Institute"/>
            <person name="Benucci G.M."/>
            <person name="Marozzi G."/>
            <person name="Antonielli L."/>
            <person name="Sanchez S."/>
            <person name="Marco P."/>
            <person name="Wang X."/>
            <person name="Falini L.B."/>
            <person name="Barry K."/>
            <person name="Haridas S."/>
            <person name="Lipzen A."/>
            <person name="Labutti K."/>
            <person name="Grigoriev I.V."/>
            <person name="Murat C."/>
            <person name="Martin F."/>
            <person name="Albertini E."/>
            <person name="Donnini D."/>
            <person name="Bonito G."/>
        </authorList>
    </citation>
    <scope>NUCLEOTIDE SEQUENCE [LARGE SCALE GENOMIC DNA]</scope>
    <source>
        <strain evidence="7 8">Sb_GMNB300</strain>
    </source>
</reference>
<feature type="compositionally biased region" description="Polar residues" evidence="5">
    <location>
        <begin position="308"/>
        <end position="317"/>
    </location>
</feature>
<dbReference type="PANTHER" id="PTHR10270:SF161">
    <property type="entry name" value="SEX-DETERMINING REGION Y PROTEIN"/>
    <property type="match status" value="1"/>
</dbReference>
<protein>
    <recommendedName>
        <fullName evidence="6">HMG box domain-containing protein</fullName>
    </recommendedName>
</protein>
<feature type="compositionally biased region" description="Low complexity" evidence="5">
    <location>
        <begin position="293"/>
        <end position="307"/>
    </location>
</feature>
<name>A0A5J5ED49_9PEZI</name>
<dbReference type="InterPro" id="IPR036910">
    <property type="entry name" value="HMG_box_dom_sf"/>
</dbReference>
<dbReference type="InParanoid" id="A0A5J5ED49"/>
<dbReference type="SMART" id="SM00398">
    <property type="entry name" value="HMG"/>
    <property type="match status" value="1"/>
</dbReference>
<evidence type="ECO:0000313" key="7">
    <source>
        <dbReference type="EMBL" id="KAA8892976.1"/>
    </source>
</evidence>
<keyword evidence="1" id="KW-0805">Transcription regulation</keyword>
<dbReference type="Proteomes" id="UP000326924">
    <property type="component" value="Unassembled WGS sequence"/>
</dbReference>
<evidence type="ECO:0000256" key="1">
    <source>
        <dbReference type="ARBA" id="ARBA00023015"/>
    </source>
</evidence>
<feature type="region of interest" description="Disordered" evidence="5">
    <location>
        <begin position="229"/>
        <end position="272"/>
    </location>
</feature>
<evidence type="ECO:0000256" key="5">
    <source>
        <dbReference type="SAM" id="MobiDB-lite"/>
    </source>
</evidence>
<sequence length="677" mass="72983">MSEAPAALTSAVAAAVHVDEEDVGVLSLLEDHHHHHASHARNNISAASLSLTTHTPISAADIDAMVVPHDPISHQARAVAALQQAADTASGRQHMPADPIGSGREHPQQQQGRQQFESAQQTSMSVQSATDPHPSKNEPEIPAVTIPLTDPITVTAMTSDFGMASASPHSICLCQAPTRIPRPRNAFILFRQHHHAAVVAQNPGKPNPEISKIIGQMWKGLGDNDKAVWQSHADEEKRQHLQRYPQYRYQPRRSSKKNTATTSPDPTLPAPALESAVCPNCGGLTGALSTGQTPTTPVAARRPPHAAQDTTASSSRGNGPCPDDGASNASASSGNGVAAGIEALLQLGLRNEDDDMIDTSLQLHSKRRKLNPTISSASSSILPQSIYSTQLSDPNIDPYLRQGSFDHESPSTALDPDNDHRLTQFNITEILSIKAVPIFKKIYAINRICPPISIPSVPPFNTPAVTRMPIVSIEGDDVDIVSSLAHSLSSELEKTSPVYLIDEPDDLTVFSEAFLEGLLSGGAGPEKDKETDDVDAARYLNHVASWRSKSSEIKSIATNAQQLVLINRYILSRSDAAALRLSPDGLSPLEHWQWCATVWRSCVGPDLTIYVQTLPEEEQAGMAVAAVGTADTVDTRDGGKIVFVRKATGAREWGEKVIQRLEFEVREMVRNLRGFPT</sequence>
<dbReference type="EMBL" id="VXIS01000532">
    <property type="protein sequence ID" value="KAA8892976.1"/>
    <property type="molecule type" value="Genomic_DNA"/>
</dbReference>
<dbReference type="GO" id="GO:0005634">
    <property type="term" value="C:nucleus"/>
    <property type="evidence" value="ECO:0007669"/>
    <property type="project" value="UniProtKB-UniRule"/>
</dbReference>